<proteinExistence type="inferred from homology"/>
<keyword evidence="6" id="KW-0539">Nucleus</keyword>
<dbReference type="GO" id="GO:0005634">
    <property type="term" value="C:nucleus"/>
    <property type="evidence" value="ECO:0007669"/>
    <property type="project" value="UniProtKB-SubCell"/>
</dbReference>
<dbReference type="PANTHER" id="PTHR31499:SF53">
    <property type="entry name" value="PROTEIN PHR1-LIKE 3"/>
    <property type="match status" value="1"/>
</dbReference>
<dbReference type="FunFam" id="1.10.10.60:FF:000002">
    <property type="entry name" value="Myb family transcription factor"/>
    <property type="match status" value="1"/>
</dbReference>
<dbReference type="Gene3D" id="1.10.10.60">
    <property type="entry name" value="Homeodomain-like"/>
    <property type="match status" value="1"/>
</dbReference>
<dbReference type="GO" id="GO:0003700">
    <property type="term" value="F:DNA-binding transcription factor activity"/>
    <property type="evidence" value="ECO:0007669"/>
    <property type="project" value="InterPro"/>
</dbReference>
<evidence type="ECO:0000256" key="6">
    <source>
        <dbReference type="ARBA" id="ARBA00023242"/>
    </source>
</evidence>
<dbReference type="Proteomes" id="UP000467841">
    <property type="component" value="Unassembled WGS sequence"/>
</dbReference>
<name>A0A6D2IMV9_9BRAS</name>
<dbReference type="GO" id="GO:0003677">
    <property type="term" value="F:DNA binding"/>
    <property type="evidence" value="ECO:0007669"/>
    <property type="project" value="InterPro"/>
</dbReference>
<comment type="caution">
    <text evidence="9">The sequence shown here is derived from an EMBL/GenBank/DDBJ whole genome shotgun (WGS) entry which is preliminary data.</text>
</comment>
<accession>A0A6D2IMV9</accession>
<evidence type="ECO:0000313" key="10">
    <source>
        <dbReference type="Proteomes" id="UP000467841"/>
    </source>
</evidence>
<comment type="similarity">
    <text evidence="2">Belongs to the MYB-CC family.</text>
</comment>
<protein>
    <recommendedName>
        <fullName evidence="8">HTH myb-type domain-containing protein</fullName>
    </recommendedName>
</protein>
<keyword evidence="4" id="KW-0175">Coiled coil</keyword>
<dbReference type="InterPro" id="IPR046955">
    <property type="entry name" value="PHR1-like"/>
</dbReference>
<dbReference type="InterPro" id="IPR017930">
    <property type="entry name" value="Myb_dom"/>
</dbReference>
<evidence type="ECO:0000256" key="4">
    <source>
        <dbReference type="ARBA" id="ARBA00023054"/>
    </source>
</evidence>
<comment type="subcellular location">
    <subcellularLocation>
        <location evidence="1">Nucleus</location>
    </subcellularLocation>
</comment>
<dbReference type="NCBIfam" id="TIGR01557">
    <property type="entry name" value="myb_SHAQKYF"/>
    <property type="match status" value="1"/>
</dbReference>
<dbReference type="InterPro" id="IPR001005">
    <property type="entry name" value="SANT/Myb"/>
</dbReference>
<evidence type="ECO:0000256" key="3">
    <source>
        <dbReference type="ARBA" id="ARBA00023015"/>
    </source>
</evidence>
<keyword evidence="10" id="KW-1185">Reference proteome</keyword>
<keyword evidence="5" id="KW-0804">Transcription</keyword>
<dbReference type="SUPFAM" id="SSF46689">
    <property type="entry name" value="Homeodomain-like"/>
    <property type="match status" value="1"/>
</dbReference>
<feature type="region of interest" description="Disordered" evidence="7">
    <location>
        <begin position="97"/>
        <end position="126"/>
    </location>
</feature>
<keyword evidence="3" id="KW-0805">Transcription regulation</keyword>
<organism evidence="9 10">
    <name type="scientific">Microthlaspi erraticum</name>
    <dbReference type="NCBI Taxonomy" id="1685480"/>
    <lineage>
        <taxon>Eukaryota</taxon>
        <taxon>Viridiplantae</taxon>
        <taxon>Streptophyta</taxon>
        <taxon>Embryophyta</taxon>
        <taxon>Tracheophyta</taxon>
        <taxon>Spermatophyta</taxon>
        <taxon>Magnoliopsida</taxon>
        <taxon>eudicotyledons</taxon>
        <taxon>Gunneridae</taxon>
        <taxon>Pentapetalae</taxon>
        <taxon>rosids</taxon>
        <taxon>malvids</taxon>
        <taxon>Brassicales</taxon>
        <taxon>Brassicaceae</taxon>
        <taxon>Coluteocarpeae</taxon>
        <taxon>Microthlaspi</taxon>
    </lineage>
</organism>
<dbReference type="Pfam" id="PF00249">
    <property type="entry name" value="Myb_DNA-binding"/>
    <property type="match status" value="1"/>
</dbReference>
<dbReference type="OrthoDB" id="551907at2759"/>
<gene>
    <name evidence="9" type="ORF">MERR_LOCUS15160</name>
</gene>
<evidence type="ECO:0000259" key="8">
    <source>
        <dbReference type="PROSITE" id="PS51294"/>
    </source>
</evidence>
<evidence type="ECO:0000313" key="9">
    <source>
        <dbReference type="EMBL" id="CAA7027925.1"/>
    </source>
</evidence>
<dbReference type="AlphaFoldDB" id="A0A6D2IMV9"/>
<dbReference type="InterPro" id="IPR006447">
    <property type="entry name" value="Myb_dom_plants"/>
</dbReference>
<dbReference type="PROSITE" id="PS51294">
    <property type="entry name" value="HTH_MYB"/>
    <property type="match status" value="1"/>
</dbReference>
<feature type="domain" description="HTH myb-type" evidence="8">
    <location>
        <begin position="34"/>
        <end position="94"/>
    </location>
</feature>
<evidence type="ECO:0000256" key="5">
    <source>
        <dbReference type="ARBA" id="ARBA00023163"/>
    </source>
</evidence>
<dbReference type="EMBL" id="CACVBM020001063">
    <property type="protein sequence ID" value="CAA7027925.1"/>
    <property type="molecule type" value="Genomic_DNA"/>
</dbReference>
<dbReference type="InterPro" id="IPR009057">
    <property type="entry name" value="Homeodomain-like_sf"/>
</dbReference>
<sequence>MYSSIRSSLPLDGSMGEYSDGTNLPVDACLVLTTDPKPRLRWTSELHERFIDAVTQLGGPDKATPKTIMRTMGVKGLTLYHLKSHLQKFRLGRQSCKESTDNSKDVSCVAESQDTGSSSTSSLRLAAQEQNESYQVTEALRAQMEVQRRLHEQLEYAQVQRRLQLRIETQGKYLQSILEKACKAIEEQAVAFAGLEAAREELSELAIKVSNGTATTTTSPFDTTMKMTVPCLSELAVAIEHKNNCSAESSLTSSTVGSPVSGALMKKRHRGVFGNGDSVVVGHEAGWVIPSSSIG</sequence>
<evidence type="ECO:0000256" key="2">
    <source>
        <dbReference type="ARBA" id="ARBA00006783"/>
    </source>
</evidence>
<evidence type="ECO:0000256" key="7">
    <source>
        <dbReference type="SAM" id="MobiDB-lite"/>
    </source>
</evidence>
<reference evidence="9" key="1">
    <citation type="submission" date="2020-01" db="EMBL/GenBank/DDBJ databases">
        <authorList>
            <person name="Mishra B."/>
        </authorList>
    </citation>
    <scope>NUCLEOTIDE SEQUENCE [LARGE SCALE GENOMIC DNA]</scope>
</reference>
<dbReference type="InterPro" id="IPR025756">
    <property type="entry name" value="Myb_CC_LHEQLE"/>
</dbReference>
<dbReference type="PANTHER" id="PTHR31499">
    <property type="entry name" value="MYB FAMILY TRANSCRIPTION FACTOR PHL11"/>
    <property type="match status" value="1"/>
</dbReference>
<dbReference type="Pfam" id="PF14379">
    <property type="entry name" value="Myb_CC_LHEQLE"/>
    <property type="match status" value="1"/>
</dbReference>
<evidence type="ECO:0000256" key="1">
    <source>
        <dbReference type="ARBA" id="ARBA00004123"/>
    </source>
</evidence>